<name>A0A4R8C5A4_9ACTN</name>
<organism evidence="2 3">
    <name type="scientific">Kribbella pratensis</name>
    <dbReference type="NCBI Taxonomy" id="2512112"/>
    <lineage>
        <taxon>Bacteria</taxon>
        <taxon>Bacillati</taxon>
        <taxon>Actinomycetota</taxon>
        <taxon>Actinomycetes</taxon>
        <taxon>Propionibacteriales</taxon>
        <taxon>Kribbellaceae</taxon>
        <taxon>Kribbella</taxon>
    </lineage>
</organism>
<keyword evidence="1" id="KW-0812">Transmembrane</keyword>
<keyword evidence="1" id="KW-1133">Transmembrane helix</keyword>
<keyword evidence="1" id="KW-0472">Membrane</keyword>
<protein>
    <submittedName>
        <fullName evidence="2">Uncharacterized protein</fullName>
    </submittedName>
</protein>
<feature type="transmembrane region" description="Helical" evidence="1">
    <location>
        <begin position="239"/>
        <end position="261"/>
    </location>
</feature>
<feature type="transmembrane region" description="Helical" evidence="1">
    <location>
        <begin position="288"/>
        <end position="314"/>
    </location>
</feature>
<feature type="transmembrane region" description="Helical" evidence="1">
    <location>
        <begin position="202"/>
        <end position="227"/>
    </location>
</feature>
<proteinExistence type="predicted"/>
<accession>A0A4R8C5A4</accession>
<feature type="transmembrane region" description="Helical" evidence="1">
    <location>
        <begin position="326"/>
        <end position="349"/>
    </location>
</feature>
<comment type="caution">
    <text evidence="2">The sequence shown here is derived from an EMBL/GenBank/DDBJ whole genome shotgun (WGS) entry which is preliminary data.</text>
</comment>
<gene>
    <name evidence="2" type="ORF">EV653_5154</name>
</gene>
<feature type="transmembrane region" description="Helical" evidence="1">
    <location>
        <begin position="369"/>
        <end position="394"/>
    </location>
</feature>
<dbReference type="RefSeq" id="WP_134106188.1">
    <property type="nucleotide sequence ID" value="NZ_SODP01000002.1"/>
</dbReference>
<dbReference type="AlphaFoldDB" id="A0A4R8C5A4"/>
<dbReference type="Pfam" id="PF20357">
    <property type="entry name" value="DUF6652"/>
    <property type="match status" value="2"/>
</dbReference>
<evidence type="ECO:0000313" key="2">
    <source>
        <dbReference type="EMBL" id="TDW71082.1"/>
    </source>
</evidence>
<feature type="transmembrane region" description="Helical" evidence="1">
    <location>
        <begin position="122"/>
        <end position="149"/>
    </location>
</feature>
<evidence type="ECO:0000313" key="3">
    <source>
        <dbReference type="Proteomes" id="UP000295146"/>
    </source>
</evidence>
<feature type="transmembrane region" description="Helical" evidence="1">
    <location>
        <begin position="86"/>
        <end position="110"/>
    </location>
</feature>
<dbReference type="OrthoDB" id="3810615at2"/>
<feature type="transmembrane region" description="Helical" evidence="1">
    <location>
        <begin position="161"/>
        <end position="182"/>
    </location>
</feature>
<sequence length="419" mass="44675">MGSITGPAKVLGAAFVLGAVLVAGVGSGIGFEQPFRIDDSGDLSVVYAVLGAWFLVYVVLAIVVVADAARLARRGDLAAAQESANFVKLIAIPYFLLNFVALTEVVAVVGVNDRDRLGLDGFLVAVLFVILTYVVLLPTSAYGVACLVLMKRSDQIGRVFFGLNLVLQFLFVVDVPSTVVVVEVARDRLGTTRRPGTLSRNLLTGVLMLGSSVAVAWLACVAVFWLFDPPGMFVRDAIYVLTIASPVEFVLLVLLPVVPLVTLRTSVRLFLTNDLDALRRSARAVKLALIPLFIQNFVLCAIAVLASTFLPIVATHGTLVLLGPGALVFLGAFGTTGLVSAVITTYLMMLPTSIYGLTSLALLMRHRAITPRFCALHAVLHLIFVADIISTLVVTHRARQLLTAGPSSAGLELRSEYVS</sequence>
<dbReference type="EMBL" id="SODP01000002">
    <property type="protein sequence ID" value="TDW71082.1"/>
    <property type="molecule type" value="Genomic_DNA"/>
</dbReference>
<keyword evidence="3" id="KW-1185">Reference proteome</keyword>
<dbReference type="InterPro" id="IPR046594">
    <property type="entry name" value="DUF6652"/>
</dbReference>
<dbReference type="Proteomes" id="UP000295146">
    <property type="component" value="Unassembled WGS sequence"/>
</dbReference>
<evidence type="ECO:0000256" key="1">
    <source>
        <dbReference type="SAM" id="Phobius"/>
    </source>
</evidence>
<reference evidence="2 3" key="1">
    <citation type="submission" date="2019-03" db="EMBL/GenBank/DDBJ databases">
        <title>Genomic Encyclopedia of Type Strains, Phase III (KMG-III): the genomes of soil and plant-associated and newly described type strains.</title>
        <authorList>
            <person name="Whitman W."/>
        </authorList>
    </citation>
    <scope>NUCLEOTIDE SEQUENCE [LARGE SCALE GENOMIC DNA]</scope>
    <source>
        <strain evidence="2 3">VKM Ac-2573</strain>
    </source>
</reference>
<feature type="transmembrane region" description="Helical" evidence="1">
    <location>
        <begin position="44"/>
        <end position="66"/>
    </location>
</feature>